<evidence type="ECO:0000313" key="1">
    <source>
        <dbReference type="EMBL" id="GBL94550.1"/>
    </source>
</evidence>
<dbReference type="OrthoDB" id="6432475at2759"/>
<reference evidence="1 2" key="1">
    <citation type="journal article" date="2019" name="Sci. Rep.">
        <title>Orb-weaving spider Araneus ventricosus genome elucidates the spidroin gene catalogue.</title>
        <authorList>
            <person name="Kono N."/>
            <person name="Nakamura H."/>
            <person name="Ohtoshi R."/>
            <person name="Moran D.A.P."/>
            <person name="Shinohara A."/>
            <person name="Yoshida Y."/>
            <person name="Fujiwara M."/>
            <person name="Mori M."/>
            <person name="Tomita M."/>
            <person name="Arakawa K."/>
        </authorList>
    </citation>
    <scope>NUCLEOTIDE SEQUENCE [LARGE SCALE GENOMIC DNA]</scope>
</reference>
<gene>
    <name evidence="1" type="ORF">AVEN_235635_1</name>
</gene>
<name>A0A4Y2BQS9_ARAVE</name>
<sequence length="117" mass="13668">MVTRRVKAFRVGGNAIVDLLRTRRPSIPQHQIDIVSGLLSIDRLWTVWELSVEVCLSHQMVWHILKKWRMLGRSVAVINKHLANGILWLPGIWEKVQNFAGFFRSYNIVALPLFKYF</sequence>
<organism evidence="1 2">
    <name type="scientific">Araneus ventricosus</name>
    <name type="common">Orbweaver spider</name>
    <name type="synonym">Epeira ventricosa</name>
    <dbReference type="NCBI Taxonomy" id="182803"/>
    <lineage>
        <taxon>Eukaryota</taxon>
        <taxon>Metazoa</taxon>
        <taxon>Ecdysozoa</taxon>
        <taxon>Arthropoda</taxon>
        <taxon>Chelicerata</taxon>
        <taxon>Arachnida</taxon>
        <taxon>Araneae</taxon>
        <taxon>Araneomorphae</taxon>
        <taxon>Entelegynae</taxon>
        <taxon>Araneoidea</taxon>
        <taxon>Araneidae</taxon>
        <taxon>Araneus</taxon>
    </lineage>
</organism>
<dbReference type="Proteomes" id="UP000499080">
    <property type="component" value="Unassembled WGS sequence"/>
</dbReference>
<dbReference type="EMBL" id="BGPR01000103">
    <property type="protein sequence ID" value="GBL94550.1"/>
    <property type="molecule type" value="Genomic_DNA"/>
</dbReference>
<protein>
    <recommendedName>
        <fullName evidence="3">Transposase Tc1-like domain-containing protein</fullName>
    </recommendedName>
</protein>
<dbReference type="AlphaFoldDB" id="A0A4Y2BQS9"/>
<keyword evidence="2" id="KW-1185">Reference proteome</keyword>
<evidence type="ECO:0000313" key="2">
    <source>
        <dbReference type="Proteomes" id="UP000499080"/>
    </source>
</evidence>
<proteinExistence type="predicted"/>
<evidence type="ECO:0008006" key="3">
    <source>
        <dbReference type="Google" id="ProtNLM"/>
    </source>
</evidence>
<comment type="caution">
    <text evidence="1">The sequence shown here is derived from an EMBL/GenBank/DDBJ whole genome shotgun (WGS) entry which is preliminary data.</text>
</comment>
<accession>A0A4Y2BQS9</accession>